<dbReference type="InterPro" id="IPR015424">
    <property type="entry name" value="PyrdxlP-dep_Trfase"/>
</dbReference>
<dbReference type="PANTHER" id="PTHR46101">
    <property type="match status" value="1"/>
</dbReference>
<dbReference type="SUPFAM" id="SSF53383">
    <property type="entry name" value="PLP-dependent transferases"/>
    <property type="match status" value="1"/>
</dbReference>
<keyword evidence="5 7" id="KW-0456">Lyase</keyword>
<evidence type="ECO:0000256" key="3">
    <source>
        <dbReference type="ARBA" id="ARBA00022793"/>
    </source>
</evidence>
<evidence type="ECO:0000313" key="8">
    <source>
        <dbReference type="EMBL" id="QNN75709.1"/>
    </source>
</evidence>
<evidence type="ECO:0000256" key="5">
    <source>
        <dbReference type="ARBA" id="ARBA00023239"/>
    </source>
</evidence>
<protein>
    <recommendedName>
        <fullName evidence="10">Histidine decarboxylase</fullName>
    </recommendedName>
</protein>
<reference evidence="8 9" key="1">
    <citation type="submission" date="2020-08" db="EMBL/GenBank/DDBJ databases">
        <title>Genome sequence of Weissella diestrammenae KACC 16890T.</title>
        <authorList>
            <person name="Hyun D.-W."/>
            <person name="Bae J.-W."/>
        </authorList>
    </citation>
    <scope>NUCLEOTIDE SEQUENCE [LARGE SCALE GENOMIC DNA]</scope>
    <source>
        <strain evidence="8 9">KACC 16890</strain>
    </source>
</reference>
<keyword evidence="3" id="KW-0210">Decarboxylase</keyword>
<feature type="modified residue" description="N6-(pyridoxal phosphate)lysine" evidence="6">
    <location>
        <position position="283"/>
    </location>
</feature>
<evidence type="ECO:0000256" key="6">
    <source>
        <dbReference type="PIRSR" id="PIRSR602129-50"/>
    </source>
</evidence>
<keyword evidence="4 6" id="KW-0663">Pyridoxal phosphate</keyword>
<dbReference type="EMBL" id="CP060724">
    <property type="protein sequence ID" value="QNN75709.1"/>
    <property type="molecule type" value="Genomic_DNA"/>
</dbReference>
<organism evidence="8 9">
    <name type="scientific">Weissella diestrammenae</name>
    <dbReference type="NCBI Taxonomy" id="1162633"/>
    <lineage>
        <taxon>Bacteria</taxon>
        <taxon>Bacillati</taxon>
        <taxon>Bacillota</taxon>
        <taxon>Bacilli</taxon>
        <taxon>Lactobacillales</taxon>
        <taxon>Lactobacillaceae</taxon>
        <taxon>Weissella</taxon>
    </lineage>
</organism>
<dbReference type="PANTHER" id="PTHR46101:SF18">
    <property type="entry name" value="HISTIDINE DECARBOXYLASE"/>
    <property type="match status" value="1"/>
</dbReference>
<comment type="similarity">
    <text evidence="2 7">Belongs to the group II decarboxylase family.</text>
</comment>
<dbReference type="RefSeq" id="WP_187529541.1">
    <property type="nucleotide sequence ID" value="NZ_CP060724.1"/>
</dbReference>
<gene>
    <name evidence="8" type="ORF">H9L19_02235</name>
</gene>
<dbReference type="GO" id="GO:0030170">
    <property type="term" value="F:pyridoxal phosphate binding"/>
    <property type="evidence" value="ECO:0007669"/>
    <property type="project" value="InterPro"/>
</dbReference>
<dbReference type="InterPro" id="IPR015421">
    <property type="entry name" value="PyrdxlP-dep_Trfase_major"/>
</dbReference>
<dbReference type="GO" id="GO:0004058">
    <property type="term" value="F:aromatic-L-amino-acid decarboxylase activity"/>
    <property type="evidence" value="ECO:0007669"/>
    <property type="project" value="UniProtKB-ARBA"/>
</dbReference>
<comment type="cofactor">
    <cofactor evidence="1 6 7">
        <name>pyridoxal 5'-phosphate</name>
        <dbReference type="ChEBI" id="CHEBI:597326"/>
    </cofactor>
</comment>
<evidence type="ECO:0008006" key="10">
    <source>
        <dbReference type="Google" id="ProtNLM"/>
    </source>
</evidence>
<proteinExistence type="inferred from homology"/>
<dbReference type="Proteomes" id="UP000515800">
    <property type="component" value="Chromosome"/>
</dbReference>
<dbReference type="InterPro" id="IPR002129">
    <property type="entry name" value="PyrdxlP-dep_de-COase"/>
</dbReference>
<evidence type="ECO:0000313" key="9">
    <source>
        <dbReference type="Proteomes" id="UP000515800"/>
    </source>
</evidence>
<dbReference type="AlphaFoldDB" id="A0A7G9T6I4"/>
<dbReference type="Pfam" id="PF00282">
    <property type="entry name" value="Pyridoxal_deC"/>
    <property type="match status" value="1"/>
</dbReference>
<dbReference type="KEGG" id="wdi:H9L19_02235"/>
<keyword evidence="9" id="KW-1185">Reference proteome</keyword>
<evidence type="ECO:0000256" key="2">
    <source>
        <dbReference type="ARBA" id="ARBA00009533"/>
    </source>
</evidence>
<evidence type="ECO:0000256" key="4">
    <source>
        <dbReference type="ARBA" id="ARBA00022898"/>
    </source>
</evidence>
<name>A0A7G9T6I4_9LACO</name>
<dbReference type="InterPro" id="IPR051151">
    <property type="entry name" value="Group_II_Decarboxylase"/>
</dbReference>
<dbReference type="GO" id="GO:0019752">
    <property type="term" value="P:carboxylic acid metabolic process"/>
    <property type="evidence" value="ECO:0007669"/>
    <property type="project" value="InterPro"/>
</dbReference>
<sequence>MTFTTLNASQLINKKRAQIAVLSEELFQLEKEQFMTDATIDAQTKKQMLDDLTTAQQFVLTVNELRTHHLGYPGNFKQNSPLYHHFRQLEAELPLLNNIGDIFDEGNARLHSKKWERDILNLFAEKFGLTDNWWGYLTSGGSESNDWAINQGRSLLPDSIFYHSTGAHYSITKSSTNFMSEAIPTCGPDDERINVDLLTQRIQENYERLGLAANIVLTWGTTKYGAIDDVWAVKKFLIAHHIPHYLHLDAAHFGGIPNNQIGAPIIDDIRSLGVHSISVSLHKYIGLPQVKGVLLSVEEPATQNAVDYIGQKDTTSCGSRDLLPFSTKQQVLEMLKLSDPNDYQRNIRYFEARLNERKIPFIRYAYSNTFVIAEPSSEICSHYQLSQFKNDTGHKKAHVIIFPYQSQAQLLALANDLANDSKAQSDMTLNFKQRVLQTNES</sequence>
<dbReference type="Gene3D" id="3.40.640.10">
    <property type="entry name" value="Type I PLP-dependent aspartate aminotransferase-like (Major domain)"/>
    <property type="match status" value="1"/>
</dbReference>
<evidence type="ECO:0000256" key="7">
    <source>
        <dbReference type="RuleBase" id="RU000382"/>
    </source>
</evidence>
<evidence type="ECO:0000256" key="1">
    <source>
        <dbReference type="ARBA" id="ARBA00001933"/>
    </source>
</evidence>
<accession>A0A7G9T6I4</accession>